<feature type="domain" description="Pyrrolo-quinoline quinone repeat" evidence="1">
    <location>
        <begin position="5"/>
        <end position="243"/>
    </location>
</feature>
<proteinExistence type="predicted"/>
<name>A0A815L7A3_ADIRI</name>
<accession>A0A815L7A3</accession>
<dbReference type="InterPro" id="IPR052091">
    <property type="entry name" value="Beta-ala_Activ/Resist"/>
</dbReference>
<dbReference type="PANTHER" id="PTHR44394">
    <property type="entry name" value="BETA-ALANINE-ACTIVATING ENZYME"/>
    <property type="match status" value="1"/>
</dbReference>
<dbReference type="GO" id="GO:0043041">
    <property type="term" value="P:amino acid activation for nonribosomal peptide biosynthetic process"/>
    <property type="evidence" value="ECO:0007669"/>
    <property type="project" value="TreeGrafter"/>
</dbReference>
<dbReference type="SUPFAM" id="SSF50998">
    <property type="entry name" value="Quinoprotein alcohol dehydrogenase-like"/>
    <property type="match status" value="1"/>
</dbReference>
<organism evidence="2 3">
    <name type="scientific">Adineta ricciae</name>
    <name type="common">Rotifer</name>
    <dbReference type="NCBI Taxonomy" id="249248"/>
    <lineage>
        <taxon>Eukaryota</taxon>
        <taxon>Metazoa</taxon>
        <taxon>Spiralia</taxon>
        <taxon>Gnathifera</taxon>
        <taxon>Rotifera</taxon>
        <taxon>Eurotatoria</taxon>
        <taxon>Bdelloidea</taxon>
        <taxon>Adinetida</taxon>
        <taxon>Adinetidae</taxon>
        <taxon>Adineta</taxon>
    </lineage>
</organism>
<comment type="caution">
    <text evidence="2">The sequence shown here is derived from an EMBL/GenBank/DDBJ whole genome shotgun (WGS) entry which is preliminary data.</text>
</comment>
<dbReference type="Gene3D" id="2.130.10.10">
    <property type="entry name" value="YVTN repeat-like/Quinoprotein amine dehydrogenase"/>
    <property type="match status" value="2"/>
</dbReference>
<evidence type="ECO:0000313" key="3">
    <source>
        <dbReference type="Proteomes" id="UP000663828"/>
    </source>
</evidence>
<dbReference type="InterPro" id="IPR011047">
    <property type="entry name" value="Quinoprotein_ADH-like_sf"/>
</dbReference>
<dbReference type="InterPro" id="IPR015943">
    <property type="entry name" value="WD40/YVTN_repeat-like_dom_sf"/>
</dbReference>
<dbReference type="AlphaFoldDB" id="A0A815L7A3"/>
<evidence type="ECO:0000259" key="1">
    <source>
        <dbReference type="Pfam" id="PF13570"/>
    </source>
</evidence>
<sequence>MVKSIQRFNVKGLIKTIPCIHSFLDLVYVGALDQHLHAIHIQKFSLNSSCASSPQLSADDTRLYAATLAGDVFAFQSNNGTVLWKRSLAKPIFSTIAIWKERFLLVGCVDQKLYCLTCETGEQKWTFETNGAIFSSPCLIDEELFIGCHDEYLYAVNLSNEQQGVLEWKCRFPSMIYASPFVFDHGRMVIVGSTNGCLRALTCQTGEILCETQIPGEGLFSSPICYRDRVIVGSRDDYLYCYTFHDSSK</sequence>
<dbReference type="PANTHER" id="PTHR44394:SF1">
    <property type="entry name" value="BETA-ALANINE-ACTIVATING ENZYME"/>
    <property type="match status" value="1"/>
</dbReference>
<evidence type="ECO:0000313" key="2">
    <source>
        <dbReference type="EMBL" id="CAF1406060.1"/>
    </source>
</evidence>
<dbReference type="SMART" id="SM00564">
    <property type="entry name" value="PQQ"/>
    <property type="match status" value="4"/>
</dbReference>
<dbReference type="EMBL" id="CAJNOR010003360">
    <property type="protein sequence ID" value="CAF1406060.1"/>
    <property type="molecule type" value="Genomic_DNA"/>
</dbReference>
<gene>
    <name evidence="2" type="ORF">XAT740_LOCUS34416</name>
</gene>
<dbReference type="InterPro" id="IPR002372">
    <property type="entry name" value="PQQ_rpt_dom"/>
</dbReference>
<protein>
    <recommendedName>
        <fullName evidence="1">Pyrrolo-quinoline quinone repeat domain-containing protein</fullName>
    </recommendedName>
</protein>
<keyword evidence="3" id="KW-1185">Reference proteome</keyword>
<dbReference type="Proteomes" id="UP000663828">
    <property type="component" value="Unassembled WGS sequence"/>
</dbReference>
<dbReference type="Pfam" id="PF13570">
    <property type="entry name" value="Beta-prop_ACSF4"/>
    <property type="match status" value="1"/>
</dbReference>
<reference evidence="2" key="1">
    <citation type="submission" date="2021-02" db="EMBL/GenBank/DDBJ databases">
        <authorList>
            <person name="Nowell W R."/>
        </authorList>
    </citation>
    <scope>NUCLEOTIDE SEQUENCE</scope>
</reference>
<dbReference type="InterPro" id="IPR018391">
    <property type="entry name" value="PQQ_b-propeller_rpt"/>
</dbReference>